<protein>
    <submittedName>
        <fullName evidence="3">Transposase</fullName>
    </submittedName>
</protein>
<name>A0A0Q2LSN1_MYCGO</name>
<feature type="region of interest" description="Disordered" evidence="1">
    <location>
        <begin position="522"/>
        <end position="558"/>
    </location>
</feature>
<proteinExistence type="predicted"/>
<accession>A0A0Q2LSN1</accession>
<comment type="caution">
    <text evidence="3">The sequence shown here is derived from an EMBL/GenBank/DDBJ whole genome shotgun (WGS) entry which is preliminary data.</text>
</comment>
<reference evidence="3 4" key="1">
    <citation type="submission" date="2015-10" db="EMBL/GenBank/DDBJ databases">
        <title>Mycobacterium gordonae draft genome assembly.</title>
        <authorList>
            <person name="Ustinova V."/>
            <person name="Smirnova T."/>
            <person name="Blagodatskikh K."/>
            <person name="Varlamov D."/>
            <person name="Larionova E."/>
            <person name="Chernousova L."/>
        </authorList>
    </citation>
    <scope>NUCLEOTIDE SEQUENCE [LARGE SCALE GENOMIC DNA]</scope>
    <source>
        <strain evidence="3 4">CTRI 14-8773</strain>
    </source>
</reference>
<evidence type="ECO:0000313" key="4">
    <source>
        <dbReference type="Proteomes" id="UP000051677"/>
    </source>
</evidence>
<gene>
    <name evidence="3" type="ORF">AO501_00100</name>
</gene>
<dbReference type="OrthoDB" id="2065409at2"/>
<feature type="region of interest" description="Disordered" evidence="1">
    <location>
        <begin position="41"/>
        <end position="60"/>
    </location>
</feature>
<organism evidence="3 4">
    <name type="scientific">Mycobacterium gordonae</name>
    <dbReference type="NCBI Taxonomy" id="1778"/>
    <lineage>
        <taxon>Bacteria</taxon>
        <taxon>Bacillati</taxon>
        <taxon>Actinomycetota</taxon>
        <taxon>Actinomycetes</taxon>
        <taxon>Mycobacteriales</taxon>
        <taxon>Mycobacteriaceae</taxon>
        <taxon>Mycobacterium</taxon>
    </lineage>
</organism>
<sequence>MGSRVELFAQIRRDARVEGLGIRALARKYKVGRDTVRHALANPEPPRRKTPVRESPKLGPLKPAIDAMLRTDLDAPRKQRHTATRICNRLADEHGVEDVSYSSVRDYVRVRRAEIIAESGKQAQEAFVPQEHPPGAEAEVDFGEVHVILAGVRTRCYMFVFRMSMSGKAVHRVYATQSQEAFLEGHIEAFDVIGGIPVRHIRYDNLKSAVTSVVFGRGRGRVENDRWVLFRSFYGFDPFYCQPGVKGAHEKGGVEGEIGRFRRTWLTPMPEVDSLSELNDYIRRCEAREDHRRVTGRLHTVGQDFQTEREHLAALPAERFDPGLVLHPRVDRSALITARSAKYSVPARLIGRKVRVSLRASELVVFDGRTIAARHERVTTRNGQSINLDHYLEVLHCKPGALPGSTALAQARAAGTFTAAHEAFWQQARRVDGDAGGTRSLIDVLLLHRSMRATDVIAGIHAALSVGAVSADVVAVEARLHAAGGGLESDRHAGNHANTVDYRVVSLTQRRLADPATVIAGLPPDTRPLPDVAAYDELLQRRPPTPPPGDGMEGTTGS</sequence>
<dbReference type="InterPro" id="IPR054353">
    <property type="entry name" value="IstA-like_C"/>
</dbReference>
<evidence type="ECO:0000256" key="1">
    <source>
        <dbReference type="SAM" id="MobiDB-lite"/>
    </source>
</evidence>
<feature type="domain" description="Transposase for insertion sequence element IS21-like C-terminal" evidence="2">
    <location>
        <begin position="315"/>
        <end position="385"/>
    </location>
</feature>
<evidence type="ECO:0000313" key="3">
    <source>
        <dbReference type="EMBL" id="KQH79001.1"/>
    </source>
</evidence>
<dbReference type="PANTHER" id="PTHR35004">
    <property type="entry name" value="TRANSPOSASE RV3428C-RELATED"/>
    <property type="match status" value="1"/>
</dbReference>
<dbReference type="GeneID" id="83633030"/>
<dbReference type="EMBL" id="LKTM01000132">
    <property type="protein sequence ID" value="KQH79001.1"/>
    <property type="molecule type" value="Genomic_DNA"/>
</dbReference>
<evidence type="ECO:0000259" key="2">
    <source>
        <dbReference type="Pfam" id="PF22483"/>
    </source>
</evidence>
<dbReference type="Proteomes" id="UP000051677">
    <property type="component" value="Unassembled WGS sequence"/>
</dbReference>
<dbReference type="AlphaFoldDB" id="A0A0Q2LSN1"/>
<feature type="compositionally biased region" description="Basic and acidic residues" evidence="1">
    <location>
        <begin position="45"/>
        <end position="56"/>
    </location>
</feature>
<dbReference type="NCBIfam" id="NF033546">
    <property type="entry name" value="transpos_IS21"/>
    <property type="match status" value="1"/>
</dbReference>
<dbReference type="Pfam" id="PF22483">
    <property type="entry name" value="Mu-transpos_C_2"/>
    <property type="match status" value="1"/>
</dbReference>
<dbReference type="PANTHER" id="PTHR35004:SF7">
    <property type="entry name" value="INTEGRASE PROTEIN"/>
    <property type="match status" value="1"/>
</dbReference>
<dbReference type="RefSeq" id="WP_055578112.1">
    <property type="nucleotide sequence ID" value="NZ_LKTM01000132.1"/>
</dbReference>